<accession>A0AAX6GKR6</accession>
<name>A0AAX6GKR6_IRIPA</name>
<keyword evidence="3" id="KW-0804">Transcription</keyword>
<evidence type="ECO:0000256" key="4">
    <source>
        <dbReference type="ARBA" id="ARBA00023242"/>
    </source>
</evidence>
<evidence type="ECO:0000256" key="2">
    <source>
        <dbReference type="ARBA" id="ARBA00023125"/>
    </source>
</evidence>
<evidence type="ECO:0000259" key="5">
    <source>
        <dbReference type="PROSITE" id="PS51005"/>
    </source>
</evidence>
<keyword evidence="4" id="KW-0539">Nucleus</keyword>
<proteinExistence type="predicted"/>
<evidence type="ECO:0000256" key="1">
    <source>
        <dbReference type="ARBA" id="ARBA00023015"/>
    </source>
</evidence>
<reference evidence="6" key="2">
    <citation type="submission" date="2023-04" db="EMBL/GenBank/DDBJ databases">
        <authorList>
            <person name="Bruccoleri R.E."/>
            <person name="Oakeley E.J."/>
            <person name="Faust A.-M."/>
            <person name="Dessus-Babus S."/>
            <person name="Altorfer M."/>
            <person name="Burckhardt D."/>
            <person name="Oertli M."/>
            <person name="Naumann U."/>
            <person name="Petersen F."/>
            <person name="Wong J."/>
        </authorList>
    </citation>
    <scope>NUCLEOTIDE SEQUENCE</scope>
    <source>
        <strain evidence="6">GSM-AAB239-AS_SAM_17_03QT</strain>
        <tissue evidence="6">Leaf</tissue>
    </source>
</reference>
<dbReference type="PANTHER" id="PTHR31744:SF4">
    <property type="entry name" value="NAC TRANSCRIPTION FACTOR"/>
    <property type="match status" value="1"/>
</dbReference>
<keyword evidence="7" id="KW-1185">Reference proteome</keyword>
<keyword evidence="1" id="KW-0805">Transcription regulation</keyword>
<dbReference type="GO" id="GO:0003677">
    <property type="term" value="F:DNA binding"/>
    <property type="evidence" value="ECO:0007669"/>
    <property type="project" value="UniProtKB-KW"/>
</dbReference>
<dbReference type="PANTHER" id="PTHR31744">
    <property type="entry name" value="PROTEIN CUP-SHAPED COTYLEDON 2-RELATED"/>
    <property type="match status" value="1"/>
</dbReference>
<dbReference type="Proteomes" id="UP001140949">
    <property type="component" value="Unassembled WGS sequence"/>
</dbReference>
<evidence type="ECO:0000313" key="7">
    <source>
        <dbReference type="Proteomes" id="UP001140949"/>
    </source>
</evidence>
<dbReference type="AlphaFoldDB" id="A0AAX6GKR6"/>
<evidence type="ECO:0000313" key="6">
    <source>
        <dbReference type="EMBL" id="KAJ6828878.1"/>
    </source>
</evidence>
<gene>
    <name evidence="6" type="ORF">M6B38_361695</name>
</gene>
<dbReference type="SUPFAM" id="SSF101941">
    <property type="entry name" value="NAC domain"/>
    <property type="match status" value="1"/>
</dbReference>
<sequence length="300" mass="33864">MGDMGLRNVESTLPPGFRFYPSDEELVCHYLHRKVHKELGVSREGLTMVEVDLHTCEPWELPEVAKLGASQWYFFSFRDRKYSTGSRSNRATRTGYWKATGKDRPVYAPSGRRRIVGMRKTLVFYSGRAPNGTKSSWVMHEFRLENPYAPPTKEDWVLCRVFHKKKGEEDNSTSQCPSPAPVGGGLLQPEGLSTYYDFDVPPLLQQHEDDRSGSSFFDVASFLQCSYLDLPPDQELLQQESTVPLVAAATGTPSDMVDFGLNSDMGTEAEAEAEAGFGNLDQDFRSQQGGKDRIIYHQQW</sequence>
<dbReference type="PROSITE" id="PS51005">
    <property type="entry name" value="NAC"/>
    <property type="match status" value="1"/>
</dbReference>
<dbReference type="InterPro" id="IPR036093">
    <property type="entry name" value="NAC_dom_sf"/>
</dbReference>
<evidence type="ECO:0000256" key="3">
    <source>
        <dbReference type="ARBA" id="ARBA00023163"/>
    </source>
</evidence>
<keyword evidence="2" id="KW-0238">DNA-binding</keyword>
<feature type="domain" description="NAC" evidence="5">
    <location>
        <begin position="13"/>
        <end position="164"/>
    </location>
</feature>
<organism evidence="6 7">
    <name type="scientific">Iris pallida</name>
    <name type="common">Sweet iris</name>
    <dbReference type="NCBI Taxonomy" id="29817"/>
    <lineage>
        <taxon>Eukaryota</taxon>
        <taxon>Viridiplantae</taxon>
        <taxon>Streptophyta</taxon>
        <taxon>Embryophyta</taxon>
        <taxon>Tracheophyta</taxon>
        <taxon>Spermatophyta</taxon>
        <taxon>Magnoliopsida</taxon>
        <taxon>Liliopsida</taxon>
        <taxon>Asparagales</taxon>
        <taxon>Iridaceae</taxon>
        <taxon>Iridoideae</taxon>
        <taxon>Irideae</taxon>
        <taxon>Iris</taxon>
    </lineage>
</organism>
<dbReference type="Gene3D" id="2.170.150.80">
    <property type="entry name" value="NAC domain"/>
    <property type="match status" value="1"/>
</dbReference>
<dbReference type="Pfam" id="PF02365">
    <property type="entry name" value="NAM"/>
    <property type="match status" value="1"/>
</dbReference>
<dbReference type="InterPro" id="IPR003441">
    <property type="entry name" value="NAC-dom"/>
</dbReference>
<dbReference type="GO" id="GO:0006355">
    <property type="term" value="P:regulation of DNA-templated transcription"/>
    <property type="evidence" value="ECO:0007669"/>
    <property type="project" value="InterPro"/>
</dbReference>
<dbReference type="EMBL" id="JANAVB010018994">
    <property type="protein sequence ID" value="KAJ6828878.1"/>
    <property type="molecule type" value="Genomic_DNA"/>
</dbReference>
<reference evidence="6" key="1">
    <citation type="journal article" date="2023" name="GigaByte">
        <title>Genome assembly of the bearded iris, Iris pallida Lam.</title>
        <authorList>
            <person name="Bruccoleri R.E."/>
            <person name="Oakeley E.J."/>
            <person name="Faust A.M.E."/>
            <person name="Altorfer M."/>
            <person name="Dessus-Babus S."/>
            <person name="Burckhardt D."/>
            <person name="Oertli M."/>
            <person name="Naumann U."/>
            <person name="Petersen F."/>
            <person name="Wong J."/>
        </authorList>
    </citation>
    <scope>NUCLEOTIDE SEQUENCE</scope>
    <source>
        <strain evidence="6">GSM-AAB239-AS_SAM_17_03QT</strain>
    </source>
</reference>
<protein>
    <submittedName>
        <fullName evidence="6">Protein CUP-SHAPED COTYLEDON 3-like</fullName>
    </submittedName>
</protein>
<comment type="caution">
    <text evidence="6">The sequence shown here is derived from an EMBL/GenBank/DDBJ whole genome shotgun (WGS) entry which is preliminary data.</text>
</comment>